<dbReference type="RefSeq" id="WP_168063513.1">
    <property type="nucleotide sequence ID" value="NZ_VTOW01000008.1"/>
</dbReference>
<dbReference type="PANTHER" id="PTHR13812">
    <property type="entry name" value="KETIMINE REDUCTASE MU-CRYSTALLIN"/>
    <property type="match status" value="1"/>
</dbReference>
<dbReference type="Proteomes" id="UP000534783">
    <property type="component" value="Unassembled WGS sequence"/>
</dbReference>
<dbReference type="AlphaFoldDB" id="A0A7X6IDA9"/>
<dbReference type="GO" id="GO:0019290">
    <property type="term" value="P:siderophore biosynthetic process"/>
    <property type="evidence" value="ECO:0007669"/>
    <property type="project" value="InterPro"/>
</dbReference>
<reference evidence="1 2" key="1">
    <citation type="journal article" date="2020" name="Nature">
        <title>Bacterial chemolithoautotrophy via manganese oxidation.</title>
        <authorList>
            <person name="Yu H."/>
            <person name="Leadbetter J.R."/>
        </authorList>
    </citation>
    <scope>NUCLEOTIDE SEQUENCE [LARGE SCALE GENOMIC DNA]</scope>
    <source>
        <strain evidence="1 2">Mn-1</strain>
    </source>
</reference>
<sequence>MEKQPTVLKAPSILYLNQSDIIRLGGCSSHLYMEAVRHALILHARGEVVQPLKPYLRWREQGHIADRIIAMPAYLGGGRPMAGIKWIGSKHDNPARFGLSRASALTLLNDPETHYPIAILEGSLISGMRTAAVTALAARHLAKKAFRRVACLGCGPIAQMQLKTLLEQFSGIEEIHLFDLVPEAAWRLVAALRPESSRVKYQVDPSAEAAVRAGEVVITCTVADQPYLHYDWLQKGAFISNVSIMDLHKEVFVRADKVVVDDWDQSNREKKIINQLVLEGRFSRERLHAELGGILAGQKPGRESDDEIILLNPMGIAIEDIACAQEIYQRALAERVGARLSLYGSELEPLRGEEKQKAGEQVSLKTEVQ</sequence>
<organism evidence="1 2">
    <name type="scientific">Candidatus Manganitrophus noduliformans</name>
    <dbReference type="NCBI Taxonomy" id="2606439"/>
    <lineage>
        <taxon>Bacteria</taxon>
        <taxon>Pseudomonadati</taxon>
        <taxon>Nitrospirota</taxon>
        <taxon>Nitrospiria</taxon>
        <taxon>Candidatus Troglogloeales</taxon>
        <taxon>Candidatus Manganitrophaceae</taxon>
        <taxon>Candidatus Manganitrophus</taxon>
    </lineage>
</organism>
<dbReference type="SUPFAM" id="SSF51735">
    <property type="entry name" value="NAD(P)-binding Rossmann-fold domains"/>
    <property type="match status" value="1"/>
</dbReference>
<protein>
    <submittedName>
        <fullName evidence="1">2,3-diaminopropionate biosynthesis protein SbnB</fullName>
    </submittedName>
</protein>
<dbReference type="Gene3D" id="3.40.50.720">
    <property type="entry name" value="NAD(P)-binding Rossmann-like Domain"/>
    <property type="match status" value="1"/>
</dbReference>
<dbReference type="GO" id="GO:0016639">
    <property type="term" value="F:oxidoreductase activity, acting on the CH-NH2 group of donors, NAD or NADP as acceptor"/>
    <property type="evidence" value="ECO:0007669"/>
    <property type="project" value="InterPro"/>
</dbReference>
<dbReference type="PANTHER" id="PTHR13812:SF19">
    <property type="entry name" value="KETIMINE REDUCTASE MU-CRYSTALLIN"/>
    <property type="match status" value="1"/>
</dbReference>
<accession>A0A7X6IDA9</accession>
<keyword evidence="2" id="KW-1185">Reference proteome</keyword>
<dbReference type="InterPro" id="IPR023401">
    <property type="entry name" value="ODC_N"/>
</dbReference>
<dbReference type="Pfam" id="PF02423">
    <property type="entry name" value="OCD_Mu_crystall"/>
    <property type="match status" value="1"/>
</dbReference>
<proteinExistence type="predicted"/>
<gene>
    <name evidence="1" type="primary">sbnB</name>
    <name evidence="1" type="ORF">MNODULE_22590</name>
</gene>
<dbReference type="InterPro" id="IPR036291">
    <property type="entry name" value="NAD(P)-bd_dom_sf"/>
</dbReference>
<evidence type="ECO:0000313" key="2">
    <source>
        <dbReference type="Proteomes" id="UP000534783"/>
    </source>
</evidence>
<dbReference type="EMBL" id="VTOW01000008">
    <property type="protein sequence ID" value="NKE73553.1"/>
    <property type="molecule type" value="Genomic_DNA"/>
</dbReference>
<dbReference type="InterPro" id="IPR023866">
    <property type="entry name" value="SbnB"/>
</dbReference>
<evidence type="ECO:0000313" key="1">
    <source>
        <dbReference type="EMBL" id="NKE73553.1"/>
    </source>
</evidence>
<dbReference type="NCBIfam" id="TIGR03944">
    <property type="entry name" value="dehyd_SbnB_fam"/>
    <property type="match status" value="1"/>
</dbReference>
<dbReference type="PIRSF" id="PIRSF001439">
    <property type="entry name" value="CryM"/>
    <property type="match status" value="1"/>
</dbReference>
<comment type="caution">
    <text evidence="1">The sequence shown here is derived from an EMBL/GenBank/DDBJ whole genome shotgun (WGS) entry which is preliminary data.</text>
</comment>
<dbReference type="Gene3D" id="3.30.1780.10">
    <property type="entry name" value="ornithine cyclodeaminase, domain 1"/>
    <property type="match status" value="1"/>
</dbReference>
<dbReference type="InterPro" id="IPR003462">
    <property type="entry name" value="ODC_Mu_crystall"/>
</dbReference>
<name>A0A7X6IDA9_9BACT</name>
<dbReference type="GO" id="GO:0005737">
    <property type="term" value="C:cytoplasm"/>
    <property type="evidence" value="ECO:0007669"/>
    <property type="project" value="TreeGrafter"/>
</dbReference>